<dbReference type="PRINTS" id="PR00427">
    <property type="entry name" value="INTRLEUKIN8R"/>
</dbReference>
<comment type="similarity">
    <text evidence="13">Belongs to the G-protein coupled receptor 1 family.</text>
</comment>
<dbReference type="PRINTS" id="PR00237">
    <property type="entry name" value="GPCRRHODOPSN"/>
</dbReference>
<dbReference type="GeneID" id="114842055"/>
<dbReference type="GO" id="GO:0016494">
    <property type="term" value="F:C-X-C chemokine receptor activity"/>
    <property type="evidence" value="ECO:0007669"/>
    <property type="project" value="InterPro"/>
</dbReference>
<keyword evidence="9 13" id="KW-0675">Receptor</keyword>
<dbReference type="RefSeq" id="XP_055359408.1">
    <property type="nucleotide sequence ID" value="XM_055503433.1"/>
</dbReference>
<evidence type="ECO:0000256" key="14">
    <source>
        <dbReference type="SAM" id="Phobius"/>
    </source>
</evidence>
<dbReference type="KEGG" id="bspl:114842055"/>
<evidence type="ECO:0000256" key="3">
    <source>
        <dbReference type="ARBA" id="ARBA00022500"/>
    </source>
</evidence>
<feature type="transmembrane region" description="Helical" evidence="14">
    <location>
        <begin position="210"/>
        <end position="233"/>
    </location>
</feature>
<dbReference type="AlphaFoldDB" id="A0A6P7KS89"/>
<keyword evidence="16" id="KW-1185">Reference proteome</keyword>
<sequence>MSITFHFKIDYNDTDYNDTYLDDDTSPCYMKLLEPTAAVTFSAINIIIFLLAIPGNLLVGWVIGSSRLALTPSDVYLFHLTIADGLMALTIPFKSVELIQGWIFGDFMCKLVSLVFETNFYTSIIFLACISVDRYLVIVCASETLKSRRRMCSWILCAAVWALGVAFSLPSLFNEVSKLHNDSNILTCSESFTLGSATSWRLATRGFRHLFGFLLPLFVMITCYSVTISRLLLTRGFQKHRAMKVIIVVVIAFLLCWTPYHLTMIVDTLMRGSLIPFDCAKRTSVTAAFRVTHSLALFHSCINPLLYAFVGERFRKKMMQLLDRKLRQERSSLSRFSRSTSQTSEASGMVF</sequence>
<feature type="transmembrane region" description="Helical" evidence="14">
    <location>
        <begin position="153"/>
        <end position="173"/>
    </location>
</feature>
<keyword evidence="10" id="KW-0325">Glycoprotein</keyword>
<dbReference type="GO" id="GO:0009897">
    <property type="term" value="C:external side of plasma membrane"/>
    <property type="evidence" value="ECO:0007669"/>
    <property type="project" value="TreeGrafter"/>
</dbReference>
<dbReference type="PROSITE" id="PS00237">
    <property type="entry name" value="G_PROTEIN_RECEP_F1_1"/>
    <property type="match status" value="1"/>
</dbReference>
<keyword evidence="11 13" id="KW-0807">Transducer</keyword>
<evidence type="ECO:0000256" key="9">
    <source>
        <dbReference type="ARBA" id="ARBA00023170"/>
    </source>
</evidence>
<evidence type="ECO:0000256" key="8">
    <source>
        <dbReference type="ARBA" id="ARBA00023157"/>
    </source>
</evidence>
<dbReference type="GO" id="GO:0016493">
    <property type="term" value="F:C-C chemokine receptor activity"/>
    <property type="evidence" value="ECO:0007669"/>
    <property type="project" value="TreeGrafter"/>
</dbReference>
<dbReference type="PANTHER" id="PTHR10489">
    <property type="entry name" value="CELL ADHESION MOLECULE"/>
    <property type="match status" value="1"/>
</dbReference>
<dbReference type="OrthoDB" id="9946013at2759"/>
<feature type="transmembrane region" description="Helical" evidence="14">
    <location>
        <begin position="291"/>
        <end position="310"/>
    </location>
</feature>
<comment type="subcellular location">
    <subcellularLocation>
        <location evidence="1">Cell membrane</location>
        <topology evidence="1">Multi-pass membrane protein</topology>
    </subcellularLocation>
</comment>
<dbReference type="RefSeq" id="XP_028983364.2">
    <property type="nucleotide sequence ID" value="XM_029127531.2"/>
</dbReference>
<feature type="transmembrane region" description="Helical" evidence="14">
    <location>
        <begin position="39"/>
        <end position="63"/>
    </location>
</feature>
<protein>
    <submittedName>
        <fullName evidence="17 18">C-X-C chemokine receptor type 1</fullName>
    </submittedName>
</protein>
<dbReference type="RefSeq" id="XP_055359403.1">
    <property type="nucleotide sequence ID" value="XM_055503428.1"/>
</dbReference>
<dbReference type="RefSeq" id="XP_055359405.1">
    <property type="nucleotide sequence ID" value="XM_055503430.1"/>
</dbReference>
<evidence type="ECO:0000256" key="12">
    <source>
        <dbReference type="ARBA" id="ARBA00034130"/>
    </source>
</evidence>
<dbReference type="GO" id="GO:0007204">
    <property type="term" value="P:positive regulation of cytosolic calcium ion concentration"/>
    <property type="evidence" value="ECO:0007669"/>
    <property type="project" value="TreeGrafter"/>
</dbReference>
<dbReference type="InterPro" id="IPR000276">
    <property type="entry name" value="GPCR_Rhodpsn"/>
</dbReference>
<dbReference type="RefSeq" id="XP_055359410.1">
    <property type="nucleotide sequence ID" value="XM_055503435.1"/>
</dbReference>
<keyword evidence="6 13" id="KW-0297">G-protein coupled receptor</keyword>
<dbReference type="Proteomes" id="UP000515150">
    <property type="component" value="Chromosome 2"/>
</dbReference>
<dbReference type="RefSeq" id="XP_055359402.1">
    <property type="nucleotide sequence ID" value="XM_055503427.1"/>
</dbReference>
<accession>A0A6P7KS89</accession>
<evidence type="ECO:0000259" key="15">
    <source>
        <dbReference type="PROSITE" id="PS50262"/>
    </source>
</evidence>
<evidence type="ECO:0000256" key="10">
    <source>
        <dbReference type="ARBA" id="ARBA00023180"/>
    </source>
</evidence>
<dbReference type="InParanoid" id="A0A6P7KS89"/>
<evidence type="ECO:0000256" key="11">
    <source>
        <dbReference type="ARBA" id="ARBA00023224"/>
    </source>
</evidence>
<feature type="domain" description="G-protein coupled receptors family 1 profile" evidence="15">
    <location>
        <begin position="55"/>
        <end position="307"/>
    </location>
</feature>
<reference evidence="17 18" key="1">
    <citation type="submission" date="2025-04" db="UniProtKB">
        <authorList>
            <consortium name="RefSeq"/>
        </authorList>
    </citation>
    <scope>IDENTIFICATION</scope>
</reference>
<proteinExistence type="inferred from homology"/>
<name>A0A6P7KS89_BETSP</name>
<keyword evidence="4 13" id="KW-0812">Transmembrane</keyword>
<evidence type="ECO:0000256" key="5">
    <source>
        <dbReference type="ARBA" id="ARBA00022989"/>
    </source>
</evidence>
<feature type="transmembrane region" description="Helical" evidence="14">
    <location>
        <begin position="120"/>
        <end position="141"/>
    </location>
</feature>
<dbReference type="PROSITE" id="PS50262">
    <property type="entry name" value="G_PROTEIN_RECEP_F1_2"/>
    <property type="match status" value="1"/>
</dbReference>
<keyword evidence="8" id="KW-1015">Disulfide bond</keyword>
<dbReference type="SUPFAM" id="SSF81321">
    <property type="entry name" value="Family A G protein-coupled receptor-like"/>
    <property type="match status" value="1"/>
</dbReference>
<evidence type="ECO:0000256" key="13">
    <source>
        <dbReference type="RuleBase" id="RU000688"/>
    </source>
</evidence>
<evidence type="ECO:0000313" key="17">
    <source>
        <dbReference type="RefSeq" id="XP_028983364.2"/>
    </source>
</evidence>
<dbReference type="GO" id="GO:0030593">
    <property type="term" value="P:neutrophil chemotaxis"/>
    <property type="evidence" value="ECO:0007669"/>
    <property type="project" value="TreeGrafter"/>
</dbReference>
<evidence type="ECO:0000256" key="7">
    <source>
        <dbReference type="ARBA" id="ARBA00023136"/>
    </source>
</evidence>
<evidence type="ECO:0000256" key="4">
    <source>
        <dbReference type="ARBA" id="ARBA00022692"/>
    </source>
</evidence>
<evidence type="ECO:0000313" key="19">
    <source>
        <dbReference type="RefSeq" id="XP_055359403.1"/>
    </source>
</evidence>
<evidence type="ECO:0000256" key="2">
    <source>
        <dbReference type="ARBA" id="ARBA00022475"/>
    </source>
</evidence>
<feature type="transmembrane region" description="Helical" evidence="14">
    <location>
        <begin position="245"/>
        <end position="262"/>
    </location>
</feature>
<comment type="subunit">
    <text evidence="12">Interacts with IL8. Interacts with GNAI2.</text>
</comment>
<dbReference type="Gene3D" id="1.20.1070.10">
    <property type="entry name" value="Rhodopsin 7-helix transmembrane proteins"/>
    <property type="match status" value="1"/>
</dbReference>
<keyword evidence="5 14" id="KW-1133">Transmembrane helix</keyword>
<keyword evidence="3" id="KW-0145">Chemotaxis</keyword>
<evidence type="ECO:0000256" key="6">
    <source>
        <dbReference type="ARBA" id="ARBA00023040"/>
    </source>
</evidence>
<evidence type="ECO:0000256" key="1">
    <source>
        <dbReference type="ARBA" id="ARBA00004651"/>
    </source>
</evidence>
<dbReference type="GO" id="GO:0006955">
    <property type="term" value="P:immune response"/>
    <property type="evidence" value="ECO:0007669"/>
    <property type="project" value="TreeGrafter"/>
</dbReference>
<dbReference type="GO" id="GO:0019722">
    <property type="term" value="P:calcium-mediated signaling"/>
    <property type="evidence" value="ECO:0007669"/>
    <property type="project" value="TreeGrafter"/>
</dbReference>
<dbReference type="GO" id="GO:0019957">
    <property type="term" value="F:C-C chemokine binding"/>
    <property type="evidence" value="ECO:0007669"/>
    <property type="project" value="TreeGrafter"/>
</dbReference>
<evidence type="ECO:0000313" key="16">
    <source>
        <dbReference type="Proteomes" id="UP000515150"/>
    </source>
</evidence>
<dbReference type="InterPro" id="IPR050119">
    <property type="entry name" value="CCR1-9-like"/>
</dbReference>
<evidence type="ECO:0000313" key="22">
    <source>
        <dbReference type="RefSeq" id="XP_055359410.1"/>
    </source>
</evidence>
<evidence type="ECO:0000313" key="20">
    <source>
        <dbReference type="RefSeq" id="XP_055359405.1"/>
    </source>
</evidence>
<gene>
    <name evidence="17 18 19 20 21 22" type="primary">LOC114842055</name>
</gene>
<dbReference type="InterPro" id="IPR000174">
    <property type="entry name" value="Chemokine_CXCR_1/2"/>
</dbReference>
<evidence type="ECO:0000313" key="18">
    <source>
        <dbReference type="RefSeq" id="XP_055359402.1"/>
    </source>
</evidence>
<organism evidence="16 17">
    <name type="scientific">Betta splendens</name>
    <name type="common">Siamese fighting fish</name>
    <dbReference type="NCBI Taxonomy" id="158456"/>
    <lineage>
        <taxon>Eukaryota</taxon>
        <taxon>Metazoa</taxon>
        <taxon>Chordata</taxon>
        <taxon>Craniata</taxon>
        <taxon>Vertebrata</taxon>
        <taxon>Euteleostomi</taxon>
        <taxon>Actinopterygii</taxon>
        <taxon>Neopterygii</taxon>
        <taxon>Teleostei</taxon>
        <taxon>Neoteleostei</taxon>
        <taxon>Acanthomorphata</taxon>
        <taxon>Anabantaria</taxon>
        <taxon>Anabantiformes</taxon>
        <taxon>Anabantoidei</taxon>
        <taxon>Osphronemidae</taxon>
        <taxon>Betta</taxon>
    </lineage>
</organism>
<evidence type="ECO:0000313" key="21">
    <source>
        <dbReference type="RefSeq" id="XP_055359408.1"/>
    </source>
</evidence>
<dbReference type="PANTHER" id="PTHR10489:SF930">
    <property type="entry name" value="C-X-C CHEMOKINE RECEPTOR TYPE 1-LIKE"/>
    <property type="match status" value="1"/>
</dbReference>
<keyword evidence="2" id="KW-1003">Cell membrane</keyword>
<keyword evidence="7 14" id="KW-0472">Membrane</keyword>
<dbReference type="Pfam" id="PF00001">
    <property type="entry name" value="7tm_1"/>
    <property type="match status" value="1"/>
</dbReference>
<dbReference type="InterPro" id="IPR017452">
    <property type="entry name" value="GPCR_Rhodpsn_7TM"/>
</dbReference>